<keyword evidence="3" id="KW-1185">Reference proteome</keyword>
<name>A0A518HP92_9BACT</name>
<organism evidence="2 3">
    <name type="scientific">Stieleria neptunia</name>
    <dbReference type="NCBI Taxonomy" id="2527979"/>
    <lineage>
        <taxon>Bacteria</taxon>
        <taxon>Pseudomonadati</taxon>
        <taxon>Planctomycetota</taxon>
        <taxon>Planctomycetia</taxon>
        <taxon>Pirellulales</taxon>
        <taxon>Pirellulaceae</taxon>
        <taxon>Stieleria</taxon>
    </lineage>
</organism>
<proteinExistence type="predicted"/>
<dbReference type="KEGG" id="snep:Enr13x_24450"/>
<reference evidence="2 3" key="1">
    <citation type="submission" date="2019-03" db="EMBL/GenBank/DDBJ databases">
        <title>Deep-cultivation of Planctomycetes and their phenomic and genomic characterization uncovers novel biology.</title>
        <authorList>
            <person name="Wiegand S."/>
            <person name="Jogler M."/>
            <person name="Boedeker C."/>
            <person name="Pinto D."/>
            <person name="Vollmers J."/>
            <person name="Rivas-Marin E."/>
            <person name="Kohn T."/>
            <person name="Peeters S.H."/>
            <person name="Heuer A."/>
            <person name="Rast P."/>
            <person name="Oberbeckmann S."/>
            <person name="Bunk B."/>
            <person name="Jeske O."/>
            <person name="Meyerdierks A."/>
            <person name="Storesund J.E."/>
            <person name="Kallscheuer N."/>
            <person name="Luecker S."/>
            <person name="Lage O.M."/>
            <person name="Pohl T."/>
            <person name="Merkel B.J."/>
            <person name="Hornburger P."/>
            <person name="Mueller R.-W."/>
            <person name="Bruemmer F."/>
            <person name="Labrenz M."/>
            <person name="Spormann A.M."/>
            <person name="Op den Camp H."/>
            <person name="Overmann J."/>
            <person name="Amann R."/>
            <person name="Jetten M.S.M."/>
            <person name="Mascher T."/>
            <person name="Medema M.H."/>
            <person name="Devos D.P."/>
            <person name="Kaster A.-K."/>
            <person name="Ovreas L."/>
            <person name="Rohde M."/>
            <person name="Galperin M.Y."/>
            <person name="Jogler C."/>
        </authorList>
    </citation>
    <scope>NUCLEOTIDE SEQUENCE [LARGE SCALE GENOMIC DNA]</scope>
    <source>
        <strain evidence="2 3">Enr13</strain>
    </source>
</reference>
<feature type="region of interest" description="Disordered" evidence="1">
    <location>
        <begin position="1"/>
        <end position="64"/>
    </location>
</feature>
<evidence type="ECO:0000256" key="1">
    <source>
        <dbReference type="SAM" id="MobiDB-lite"/>
    </source>
</evidence>
<dbReference type="EMBL" id="CP037423">
    <property type="protein sequence ID" value="QDV42597.1"/>
    <property type="molecule type" value="Genomic_DNA"/>
</dbReference>
<dbReference type="AlphaFoldDB" id="A0A518HP92"/>
<sequence>MSEWVLDDNRSVQTPLRRRGPVEGTKHLRRIADQVIPRRVAPPQSPSPLQLASPSDRTEPSDIAVMPQKTFPEYPRAATKIREEPSEGERLNRLPKAVAIESASRATPAVRSKAEPWNELRLTNFASIDLRPGPLQHLGFQVLGVGNLDVGDVSLVVDRRGQFGLDETGVGGLVQIGVATQHFVA</sequence>
<accession>A0A518HP92</accession>
<evidence type="ECO:0000313" key="2">
    <source>
        <dbReference type="EMBL" id="QDV42597.1"/>
    </source>
</evidence>
<protein>
    <submittedName>
        <fullName evidence="2">Uncharacterized protein</fullName>
    </submittedName>
</protein>
<evidence type="ECO:0000313" key="3">
    <source>
        <dbReference type="Proteomes" id="UP000319004"/>
    </source>
</evidence>
<feature type="compositionally biased region" description="Basic and acidic residues" evidence="1">
    <location>
        <begin position="20"/>
        <end position="32"/>
    </location>
</feature>
<gene>
    <name evidence="2" type="ORF">Enr13x_24450</name>
</gene>
<dbReference type="Proteomes" id="UP000319004">
    <property type="component" value="Chromosome"/>
</dbReference>